<gene>
    <name evidence="3" type="ORF">DI628_00605</name>
</gene>
<protein>
    <recommendedName>
        <fullName evidence="2">DUF7840 domain-containing protein</fullName>
    </recommendedName>
</protein>
<organism evidence="3 4">
    <name type="scientific">Blastochloris viridis</name>
    <name type="common">Rhodopseudomonas viridis</name>
    <dbReference type="NCBI Taxonomy" id="1079"/>
    <lineage>
        <taxon>Bacteria</taxon>
        <taxon>Pseudomonadati</taxon>
        <taxon>Pseudomonadota</taxon>
        <taxon>Alphaproteobacteria</taxon>
        <taxon>Hyphomicrobiales</taxon>
        <taxon>Blastochloridaceae</taxon>
        <taxon>Blastochloris</taxon>
    </lineage>
</organism>
<evidence type="ECO:0000259" key="2">
    <source>
        <dbReference type="Pfam" id="PF25222"/>
    </source>
</evidence>
<sequence>MDVVKGHYDLELAKLSTKAKDSENLKNVQQHRHILLMERLKRPPSQDSQNDSAPVKPGSTPATLNHPAVLQIGYITRPEHDALNIRYQAANNDLLNTPLEGQEASRFVMGAVEVDITRDNIDLKSFTAIDIASFNTNPIPREFHKDLSWSVTAEYAPRNLICESCSTAYIDAKVGKAIRPIPDLMIYSLWGGQINHKQTHYNDVLMLRSENGILANLSSKSRLNMELNADVSPISGNPSYLWAAETVYDITPQTDLRARFENNLQQSSLMMRVSFYLN</sequence>
<comment type="caution">
    <text evidence="3">The sequence shown here is derived from an EMBL/GenBank/DDBJ whole genome shotgun (WGS) entry which is preliminary data.</text>
</comment>
<dbReference type="AlphaFoldDB" id="A0A6N4R1M0"/>
<evidence type="ECO:0000313" key="3">
    <source>
        <dbReference type="EMBL" id="TKW61163.1"/>
    </source>
</evidence>
<feature type="region of interest" description="Disordered" evidence="1">
    <location>
        <begin position="39"/>
        <end position="64"/>
    </location>
</feature>
<reference evidence="3 4" key="1">
    <citation type="journal article" date="2017" name="Nat. Commun.">
        <title>In situ click chemistry generation of cyclooxygenase-2 inhibitors.</title>
        <authorList>
            <person name="Bhardwaj A."/>
            <person name="Kaur J."/>
            <person name="Wuest M."/>
            <person name="Wuest F."/>
        </authorList>
    </citation>
    <scope>NUCLEOTIDE SEQUENCE [LARGE SCALE GENOMIC DNA]</scope>
    <source>
        <strain evidence="3">S2_018_000_R2_106</strain>
    </source>
</reference>
<dbReference type="InterPro" id="IPR057162">
    <property type="entry name" value="DUF7840"/>
</dbReference>
<feature type="domain" description="DUF7840" evidence="2">
    <location>
        <begin position="67"/>
        <end position="268"/>
    </location>
</feature>
<dbReference type="Pfam" id="PF25222">
    <property type="entry name" value="DUF7840"/>
    <property type="match status" value="1"/>
</dbReference>
<proteinExistence type="predicted"/>
<evidence type="ECO:0000256" key="1">
    <source>
        <dbReference type="SAM" id="MobiDB-lite"/>
    </source>
</evidence>
<evidence type="ECO:0000313" key="4">
    <source>
        <dbReference type="Proteomes" id="UP000320948"/>
    </source>
</evidence>
<dbReference type="EMBL" id="VAFM01000001">
    <property type="protein sequence ID" value="TKW61163.1"/>
    <property type="molecule type" value="Genomic_DNA"/>
</dbReference>
<name>A0A6N4R1M0_BLAVI</name>
<accession>A0A6N4R1M0</accession>
<dbReference type="Proteomes" id="UP000320948">
    <property type="component" value="Unassembled WGS sequence"/>
</dbReference>